<keyword evidence="3" id="KW-0520">NAD</keyword>
<proteinExistence type="predicted"/>
<protein>
    <submittedName>
        <fullName evidence="4">D-threonate 4-phosphate dehydrogenase</fullName>
        <ecNumber evidence="4">1.1.1.408</ecNumber>
    </submittedName>
</protein>
<organism evidence="4">
    <name type="scientific">metagenome</name>
    <dbReference type="NCBI Taxonomy" id="256318"/>
    <lineage>
        <taxon>unclassified sequences</taxon>
        <taxon>metagenomes</taxon>
    </lineage>
</organism>
<accession>A0A380TAY0</accession>
<reference evidence="4" key="1">
    <citation type="submission" date="2018-07" db="EMBL/GenBank/DDBJ databases">
        <authorList>
            <person name="Quirk P.G."/>
            <person name="Krulwich T.A."/>
        </authorList>
    </citation>
    <scope>NUCLEOTIDE SEQUENCE</scope>
</reference>
<dbReference type="GO" id="GO:0016491">
    <property type="term" value="F:oxidoreductase activity"/>
    <property type="evidence" value="ECO:0007669"/>
    <property type="project" value="UniProtKB-KW"/>
</dbReference>
<dbReference type="Gene3D" id="3.40.718.10">
    <property type="entry name" value="Isopropylmalate Dehydrogenase"/>
    <property type="match status" value="1"/>
</dbReference>
<dbReference type="EC" id="1.1.1.408" evidence="4"/>
<keyword evidence="1" id="KW-0479">Metal-binding</keyword>
<keyword evidence="2 4" id="KW-0560">Oxidoreductase</keyword>
<dbReference type="InterPro" id="IPR005255">
    <property type="entry name" value="PdxA_fam"/>
</dbReference>
<dbReference type="PANTHER" id="PTHR30004">
    <property type="entry name" value="4-HYDROXYTHREONINE-4-PHOSPHATE DEHYDROGENASE"/>
    <property type="match status" value="1"/>
</dbReference>
<evidence type="ECO:0000256" key="2">
    <source>
        <dbReference type="ARBA" id="ARBA00023002"/>
    </source>
</evidence>
<name>A0A380TAY0_9ZZZZ</name>
<dbReference type="Pfam" id="PF04166">
    <property type="entry name" value="PdxA"/>
    <property type="match status" value="1"/>
</dbReference>
<sequence>MQLPRIGITLGDAAGIGPEILVKLLAHEKLGDLCIPVVVGDRRVVEQAQALIGATLPLRAIEDPRQAAEPGTVYLVDLRNLAPEDYRFAEVSAATGRAAGEWIERATALALEGALDAIVTNPIHKESFVLGGYGRRYAGHTEMLAALTGTKSYCMMLACGALRVCHVTTHVSLLDALTRDIKRERILQVIRLADDACRRLGIGRPTIGVAGVNPHASEDGLFGTEEQREIIPAIAEAQAAGIAAEGPVPADTLFSKAKGGMYDAVVAMYHDQGHIPVKLAGFLYDHTSGTWEMHGVNVTLGLPIIRTSVDHGTAFDKAGKGIANHRSLLEALQYAAALTGHRAP</sequence>
<dbReference type="EMBL" id="UIDG01000110">
    <property type="protein sequence ID" value="SUS05517.1"/>
    <property type="molecule type" value="Genomic_DNA"/>
</dbReference>
<dbReference type="AlphaFoldDB" id="A0A380TAY0"/>
<dbReference type="GO" id="GO:0046872">
    <property type="term" value="F:metal ion binding"/>
    <property type="evidence" value="ECO:0007669"/>
    <property type="project" value="UniProtKB-KW"/>
</dbReference>
<evidence type="ECO:0000313" key="4">
    <source>
        <dbReference type="EMBL" id="SUS05517.1"/>
    </source>
</evidence>
<dbReference type="NCBIfam" id="TIGR00557">
    <property type="entry name" value="pdxA"/>
    <property type="match status" value="1"/>
</dbReference>
<dbReference type="PANTHER" id="PTHR30004:SF6">
    <property type="entry name" value="D-THREONATE 4-PHOSPHATE DEHYDROGENASE"/>
    <property type="match status" value="1"/>
</dbReference>
<evidence type="ECO:0000256" key="3">
    <source>
        <dbReference type="ARBA" id="ARBA00023027"/>
    </source>
</evidence>
<dbReference type="SUPFAM" id="SSF53659">
    <property type="entry name" value="Isocitrate/Isopropylmalate dehydrogenase-like"/>
    <property type="match status" value="1"/>
</dbReference>
<evidence type="ECO:0000313" key="5">
    <source>
        <dbReference type="EMBL" id="SUS07175.1"/>
    </source>
</evidence>
<evidence type="ECO:0000256" key="1">
    <source>
        <dbReference type="ARBA" id="ARBA00022723"/>
    </source>
</evidence>
<gene>
    <name evidence="4" type="primary">pdxA</name>
    <name evidence="4" type="ORF">DF3PB_1980002</name>
    <name evidence="5" type="ORF">DF3PB_3930002</name>
</gene>
<dbReference type="GO" id="GO:0051287">
    <property type="term" value="F:NAD binding"/>
    <property type="evidence" value="ECO:0007669"/>
    <property type="project" value="InterPro"/>
</dbReference>
<dbReference type="EMBL" id="UIDG01000327">
    <property type="protein sequence ID" value="SUS07175.1"/>
    <property type="molecule type" value="Genomic_DNA"/>
</dbReference>